<evidence type="ECO:0000256" key="4">
    <source>
        <dbReference type="ARBA" id="ARBA00022692"/>
    </source>
</evidence>
<keyword evidence="5 8" id="KW-1133">Transmembrane helix</keyword>
<protein>
    <recommendedName>
        <fullName evidence="9">Glycosyltransferase 61 catalytic domain-containing protein</fullName>
    </recommendedName>
</protein>
<gene>
    <name evidence="10" type="ORF">EXIGLDRAFT_696691</name>
</gene>
<dbReference type="GO" id="GO:0005783">
    <property type="term" value="C:endoplasmic reticulum"/>
    <property type="evidence" value="ECO:0007669"/>
    <property type="project" value="TreeGrafter"/>
</dbReference>
<evidence type="ECO:0000256" key="2">
    <source>
        <dbReference type="ARBA" id="ARBA00022676"/>
    </source>
</evidence>
<keyword evidence="6 8" id="KW-0472">Membrane</keyword>
<organism evidence="10 11">
    <name type="scientific">Exidia glandulosa HHB12029</name>
    <dbReference type="NCBI Taxonomy" id="1314781"/>
    <lineage>
        <taxon>Eukaryota</taxon>
        <taxon>Fungi</taxon>
        <taxon>Dikarya</taxon>
        <taxon>Basidiomycota</taxon>
        <taxon>Agaricomycotina</taxon>
        <taxon>Agaricomycetes</taxon>
        <taxon>Auriculariales</taxon>
        <taxon>Exidiaceae</taxon>
        <taxon>Exidia</taxon>
    </lineage>
</organism>
<evidence type="ECO:0000256" key="1">
    <source>
        <dbReference type="ARBA" id="ARBA00004167"/>
    </source>
</evidence>
<name>A0A165F678_EXIGL</name>
<dbReference type="GO" id="GO:0035269">
    <property type="term" value="P:protein O-linked glycosylation via mannose"/>
    <property type="evidence" value="ECO:0007669"/>
    <property type="project" value="TreeGrafter"/>
</dbReference>
<evidence type="ECO:0000313" key="11">
    <source>
        <dbReference type="Proteomes" id="UP000077266"/>
    </source>
</evidence>
<evidence type="ECO:0000313" key="10">
    <source>
        <dbReference type="EMBL" id="KZV88453.1"/>
    </source>
</evidence>
<dbReference type="PANTHER" id="PTHR20961">
    <property type="entry name" value="GLYCOSYLTRANSFERASE"/>
    <property type="match status" value="1"/>
</dbReference>
<feature type="domain" description="Glycosyltransferase 61 catalytic" evidence="9">
    <location>
        <begin position="331"/>
        <end position="412"/>
    </location>
</feature>
<keyword evidence="4 8" id="KW-0812">Transmembrane</keyword>
<evidence type="ECO:0000259" key="9">
    <source>
        <dbReference type="Pfam" id="PF04577"/>
    </source>
</evidence>
<dbReference type="AlphaFoldDB" id="A0A165F678"/>
<dbReference type="GO" id="GO:0097363">
    <property type="term" value="F:protein O-acetylglucosaminyltransferase activity"/>
    <property type="evidence" value="ECO:0007669"/>
    <property type="project" value="TreeGrafter"/>
</dbReference>
<feature type="transmembrane region" description="Helical" evidence="8">
    <location>
        <begin position="7"/>
        <end position="29"/>
    </location>
</feature>
<sequence>MGYRDRIALYCAAALATSFFISNVVMPMWRGSCGLRVSILHDDAKDVPIGSAFRPVSSSSLGPWYRPYTASPAPTRILNHAAGWTIFENLYMSNGTFFVVRDLSPEELPEKKFVLSRSNFSYDNYYDFKAREPTDEDLQYITPAEAARRWEYGAWGISGNTWIFPYPPVTLLRHYYHACAETFLGAWRFWTGTFDPNVTPSGLTKAPPINRMIFPFNGADEWKDFPRLNAFFLFSAWPGLTVEEKDQWADRVFLTRTGDKAWVYERVLLHDRAATSRELVVYPKERKIAAVAYEATLATSSPFWWEPVRRSVLQFSGVDKEIIDLALRYEESDTPVITYISRQRGRRRKLRDADHDKLVLALEQLAVTRGWEFSVVDAQDMPPEKQLEIFARSTILLGVHGNGLTHMMFMPPVPKATVIELFYPGGLTHDYEWPARRAFQFKHFAVWNDTYYTYPHPPHVKIGFPEGQNGDGGFQGNNIPVNGETVARLIEMRLDGKL</sequence>
<dbReference type="GO" id="GO:0016020">
    <property type="term" value="C:membrane"/>
    <property type="evidence" value="ECO:0007669"/>
    <property type="project" value="UniProtKB-SubCell"/>
</dbReference>
<accession>A0A165F678</accession>
<dbReference type="EMBL" id="KV426100">
    <property type="protein sequence ID" value="KZV88453.1"/>
    <property type="molecule type" value="Genomic_DNA"/>
</dbReference>
<keyword evidence="3" id="KW-0808">Transferase</keyword>
<dbReference type="InParanoid" id="A0A165F678"/>
<evidence type="ECO:0000256" key="5">
    <source>
        <dbReference type="ARBA" id="ARBA00022989"/>
    </source>
</evidence>
<evidence type="ECO:0000256" key="7">
    <source>
        <dbReference type="ARBA" id="ARBA00023180"/>
    </source>
</evidence>
<proteinExistence type="predicted"/>
<dbReference type="STRING" id="1314781.A0A165F678"/>
<evidence type="ECO:0000256" key="8">
    <source>
        <dbReference type="SAM" id="Phobius"/>
    </source>
</evidence>
<keyword evidence="7" id="KW-0325">Glycoprotein</keyword>
<dbReference type="OrthoDB" id="529273at2759"/>
<evidence type="ECO:0000256" key="3">
    <source>
        <dbReference type="ARBA" id="ARBA00022679"/>
    </source>
</evidence>
<dbReference type="InterPro" id="IPR007657">
    <property type="entry name" value="Glycosyltransferase_61"/>
</dbReference>
<dbReference type="Pfam" id="PF04577">
    <property type="entry name" value="Glyco_transf_61"/>
    <property type="match status" value="1"/>
</dbReference>
<comment type="subcellular location">
    <subcellularLocation>
        <location evidence="1">Membrane</location>
        <topology evidence="1">Single-pass membrane protein</topology>
    </subcellularLocation>
</comment>
<dbReference type="Proteomes" id="UP000077266">
    <property type="component" value="Unassembled WGS sequence"/>
</dbReference>
<dbReference type="PANTHER" id="PTHR20961:SF38">
    <property type="entry name" value="PROTEIN O-LINKED-MANNOSE BETA-1,4-N-ACETYLGLUCOSAMINYLTRANSFERASE 2"/>
    <property type="match status" value="1"/>
</dbReference>
<dbReference type="InterPro" id="IPR049625">
    <property type="entry name" value="Glyco_transf_61_cat"/>
</dbReference>
<keyword evidence="2" id="KW-0328">Glycosyltransferase</keyword>
<keyword evidence="11" id="KW-1185">Reference proteome</keyword>
<reference evidence="10 11" key="1">
    <citation type="journal article" date="2016" name="Mol. Biol. Evol.">
        <title>Comparative Genomics of Early-Diverging Mushroom-Forming Fungi Provides Insights into the Origins of Lignocellulose Decay Capabilities.</title>
        <authorList>
            <person name="Nagy L.G."/>
            <person name="Riley R."/>
            <person name="Tritt A."/>
            <person name="Adam C."/>
            <person name="Daum C."/>
            <person name="Floudas D."/>
            <person name="Sun H."/>
            <person name="Yadav J.S."/>
            <person name="Pangilinan J."/>
            <person name="Larsson K.H."/>
            <person name="Matsuura K."/>
            <person name="Barry K."/>
            <person name="Labutti K."/>
            <person name="Kuo R."/>
            <person name="Ohm R.A."/>
            <person name="Bhattacharya S.S."/>
            <person name="Shirouzu T."/>
            <person name="Yoshinaga Y."/>
            <person name="Martin F.M."/>
            <person name="Grigoriev I.V."/>
            <person name="Hibbett D.S."/>
        </authorList>
    </citation>
    <scope>NUCLEOTIDE SEQUENCE [LARGE SCALE GENOMIC DNA]</scope>
    <source>
        <strain evidence="10 11">HHB12029</strain>
    </source>
</reference>
<evidence type="ECO:0000256" key="6">
    <source>
        <dbReference type="ARBA" id="ARBA00023136"/>
    </source>
</evidence>